<organism evidence="1">
    <name type="scientific">marine sediment metagenome</name>
    <dbReference type="NCBI Taxonomy" id="412755"/>
    <lineage>
        <taxon>unclassified sequences</taxon>
        <taxon>metagenomes</taxon>
        <taxon>ecological metagenomes</taxon>
    </lineage>
</organism>
<dbReference type="EMBL" id="BARU01018768">
    <property type="protein sequence ID" value="GAH60133.1"/>
    <property type="molecule type" value="Genomic_DNA"/>
</dbReference>
<sequence>MKKQSFKDYVIVSCGTIAPEINYLKNSKFLDAKKILYTKPGKYLFYC</sequence>
<name>X1IRG8_9ZZZZ</name>
<proteinExistence type="predicted"/>
<comment type="caution">
    <text evidence="1">The sequence shown here is derived from an EMBL/GenBank/DDBJ whole genome shotgun (WGS) entry which is preliminary data.</text>
</comment>
<evidence type="ECO:0000313" key="1">
    <source>
        <dbReference type="EMBL" id="GAH60133.1"/>
    </source>
</evidence>
<accession>X1IRG8</accession>
<protein>
    <submittedName>
        <fullName evidence="1">Uncharacterized protein</fullName>
    </submittedName>
</protein>
<reference evidence="1" key="1">
    <citation type="journal article" date="2014" name="Front. Microbiol.">
        <title>High frequency of phylogenetically diverse reductive dehalogenase-homologous genes in deep subseafloor sedimentary metagenomes.</title>
        <authorList>
            <person name="Kawai M."/>
            <person name="Futagami T."/>
            <person name="Toyoda A."/>
            <person name="Takaki Y."/>
            <person name="Nishi S."/>
            <person name="Hori S."/>
            <person name="Arai W."/>
            <person name="Tsubouchi T."/>
            <person name="Morono Y."/>
            <person name="Uchiyama I."/>
            <person name="Ito T."/>
            <person name="Fujiyama A."/>
            <person name="Inagaki F."/>
            <person name="Takami H."/>
        </authorList>
    </citation>
    <scope>NUCLEOTIDE SEQUENCE</scope>
    <source>
        <strain evidence="1">Expedition CK06-06</strain>
    </source>
</reference>
<gene>
    <name evidence="1" type="ORF">S03H2_30987</name>
</gene>
<dbReference type="AlphaFoldDB" id="X1IRG8"/>